<accession>A0A0B2WWQ4</accession>
<dbReference type="InterPro" id="IPR016461">
    <property type="entry name" value="COMT-like"/>
</dbReference>
<sequence>MEALAGQLLSSADALRANPTTKQDHVEIIQSAYSLLVELKEPMDNVMDQMISLSKFVAMRLFIKWRLFDKIPANGAISYEKLAGCVQAEPGLIARFGSALVANGVLREVEKGAVAHTVQSEALLSGNPINALICLSFDAHLRTVARLPDYFGKFGLGQPLGRENTPITFTVGNASLTIWEHMNRSPEMKKTFMLAMQAMSTGHGIIGDYSFKWVVDKIDESQDRPLVVDVGGGKGHALEAIVAATGLPMERCVLEDLEPVLELVRSQAEGPIKNAQLIGLDFHTEQPVKGAVVYYIRRCLHDYGDADCIKILKQISAAMAPDSRILIVESVLGDQPSPVSVANDILMMMLGGKERTLEEFESIMVEADLVIEKLWWSKGTDYAIIEGRKAAGSSTE</sequence>
<gene>
    <name evidence="5" type="ORF">MAM_01430</name>
</gene>
<dbReference type="GO" id="GO:0008171">
    <property type="term" value="F:O-methyltransferase activity"/>
    <property type="evidence" value="ECO:0007669"/>
    <property type="project" value="InterPro"/>
</dbReference>
<dbReference type="HOGENOM" id="CLU_005533_5_2_1"/>
<organism evidence="5 6">
    <name type="scientific">Metarhizium album (strain ARSEF 1941)</name>
    <dbReference type="NCBI Taxonomy" id="1081103"/>
    <lineage>
        <taxon>Eukaryota</taxon>
        <taxon>Fungi</taxon>
        <taxon>Dikarya</taxon>
        <taxon>Ascomycota</taxon>
        <taxon>Pezizomycotina</taxon>
        <taxon>Sordariomycetes</taxon>
        <taxon>Hypocreomycetidae</taxon>
        <taxon>Hypocreales</taxon>
        <taxon>Clavicipitaceae</taxon>
        <taxon>Metarhizium</taxon>
    </lineage>
</organism>
<dbReference type="PROSITE" id="PS51683">
    <property type="entry name" value="SAM_OMT_II"/>
    <property type="match status" value="1"/>
</dbReference>
<protein>
    <submittedName>
        <fullName evidence="5">O-methyltransferase</fullName>
    </submittedName>
</protein>
<keyword evidence="3" id="KW-0949">S-adenosyl-L-methionine</keyword>
<keyword evidence="6" id="KW-1185">Reference proteome</keyword>
<dbReference type="Gene3D" id="3.40.50.150">
    <property type="entry name" value="Vaccinia Virus protein VP39"/>
    <property type="match status" value="1"/>
</dbReference>
<feature type="domain" description="O-methyltransferase C-terminal" evidence="4">
    <location>
        <begin position="171"/>
        <end position="367"/>
    </location>
</feature>
<dbReference type="RefSeq" id="XP_040681717.1">
    <property type="nucleotide sequence ID" value="XM_040820229.1"/>
</dbReference>
<dbReference type="OrthoDB" id="1535081at2759"/>
<dbReference type="AlphaFoldDB" id="A0A0B2WWQ4"/>
<evidence type="ECO:0000256" key="2">
    <source>
        <dbReference type="ARBA" id="ARBA00022679"/>
    </source>
</evidence>
<reference evidence="5 6" key="1">
    <citation type="journal article" date="2014" name="Proc. Natl. Acad. Sci. U.S.A.">
        <title>Trajectory and genomic determinants of fungal-pathogen speciation and host adaptation.</title>
        <authorList>
            <person name="Hu X."/>
            <person name="Xiao G."/>
            <person name="Zheng P."/>
            <person name="Shang Y."/>
            <person name="Su Y."/>
            <person name="Zhang X."/>
            <person name="Liu X."/>
            <person name="Zhan S."/>
            <person name="St Leger R.J."/>
            <person name="Wang C."/>
        </authorList>
    </citation>
    <scope>NUCLEOTIDE SEQUENCE [LARGE SCALE GENOMIC DNA]</scope>
    <source>
        <strain evidence="5 6">ARSEF 1941</strain>
    </source>
</reference>
<dbReference type="InterPro" id="IPR036390">
    <property type="entry name" value="WH_DNA-bd_sf"/>
</dbReference>
<dbReference type="Proteomes" id="UP000030816">
    <property type="component" value="Unassembled WGS sequence"/>
</dbReference>
<dbReference type="InterPro" id="IPR001077">
    <property type="entry name" value="COMT_C"/>
</dbReference>
<evidence type="ECO:0000259" key="4">
    <source>
        <dbReference type="Pfam" id="PF00891"/>
    </source>
</evidence>
<dbReference type="InterPro" id="IPR036388">
    <property type="entry name" value="WH-like_DNA-bd_sf"/>
</dbReference>
<evidence type="ECO:0000256" key="3">
    <source>
        <dbReference type="ARBA" id="ARBA00022691"/>
    </source>
</evidence>
<dbReference type="Pfam" id="PF00891">
    <property type="entry name" value="Methyltransf_2"/>
    <property type="match status" value="1"/>
</dbReference>
<dbReference type="STRING" id="1081103.A0A0B2WWQ4"/>
<dbReference type="SUPFAM" id="SSF46785">
    <property type="entry name" value="Winged helix' DNA-binding domain"/>
    <property type="match status" value="1"/>
</dbReference>
<dbReference type="GO" id="GO:0032259">
    <property type="term" value="P:methylation"/>
    <property type="evidence" value="ECO:0007669"/>
    <property type="project" value="UniProtKB-KW"/>
</dbReference>
<evidence type="ECO:0000313" key="5">
    <source>
        <dbReference type="EMBL" id="KHO00652.1"/>
    </source>
</evidence>
<evidence type="ECO:0000313" key="6">
    <source>
        <dbReference type="Proteomes" id="UP000030816"/>
    </source>
</evidence>
<comment type="caution">
    <text evidence="5">The sequence shown here is derived from an EMBL/GenBank/DDBJ whole genome shotgun (WGS) entry which is preliminary data.</text>
</comment>
<dbReference type="Gene3D" id="1.10.10.10">
    <property type="entry name" value="Winged helix-like DNA-binding domain superfamily/Winged helix DNA-binding domain"/>
    <property type="match status" value="1"/>
</dbReference>
<dbReference type="PANTHER" id="PTHR43712">
    <property type="entry name" value="PUTATIVE (AFU_ORTHOLOGUE AFUA_4G14580)-RELATED"/>
    <property type="match status" value="1"/>
</dbReference>
<dbReference type="EMBL" id="AZHE01000002">
    <property type="protein sequence ID" value="KHO00652.1"/>
    <property type="molecule type" value="Genomic_DNA"/>
</dbReference>
<dbReference type="SUPFAM" id="SSF53335">
    <property type="entry name" value="S-adenosyl-L-methionine-dependent methyltransferases"/>
    <property type="match status" value="1"/>
</dbReference>
<keyword evidence="1 5" id="KW-0489">Methyltransferase</keyword>
<keyword evidence="2 5" id="KW-0808">Transferase</keyword>
<dbReference type="GeneID" id="63735885"/>
<proteinExistence type="predicted"/>
<dbReference type="InterPro" id="IPR029063">
    <property type="entry name" value="SAM-dependent_MTases_sf"/>
</dbReference>
<name>A0A0B2WWQ4_METAS</name>
<evidence type="ECO:0000256" key="1">
    <source>
        <dbReference type="ARBA" id="ARBA00022603"/>
    </source>
</evidence>
<dbReference type="PANTHER" id="PTHR43712:SF16">
    <property type="entry name" value="O-METHYLTRANSFERASE ELCB"/>
    <property type="match status" value="1"/>
</dbReference>